<dbReference type="InterPro" id="IPR011004">
    <property type="entry name" value="Trimer_LpxA-like_sf"/>
</dbReference>
<dbReference type="CDD" id="cd03354">
    <property type="entry name" value="LbH_SAT"/>
    <property type="match status" value="1"/>
</dbReference>
<accession>A0ABT1A516</accession>
<dbReference type="Proteomes" id="UP001165283">
    <property type="component" value="Unassembled WGS sequence"/>
</dbReference>
<organism evidence="7 8">
    <name type="scientific">Pseudonocardia humida</name>
    <dbReference type="NCBI Taxonomy" id="2800819"/>
    <lineage>
        <taxon>Bacteria</taxon>
        <taxon>Bacillati</taxon>
        <taxon>Actinomycetota</taxon>
        <taxon>Actinomycetes</taxon>
        <taxon>Pseudonocardiales</taxon>
        <taxon>Pseudonocardiaceae</taxon>
        <taxon>Pseudonocardia</taxon>
    </lineage>
</organism>
<dbReference type="InterPro" id="IPR001451">
    <property type="entry name" value="Hexapep"/>
</dbReference>
<evidence type="ECO:0000256" key="6">
    <source>
        <dbReference type="PIRNR" id="PIRNR000441"/>
    </source>
</evidence>
<reference evidence="7" key="1">
    <citation type="submission" date="2021-04" db="EMBL/GenBank/DDBJ databases">
        <title>Pseudonocardia sp. nov., isolated from sandy soil of mangrove forest.</title>
        <authorList>
            <person name="Zan Z."/>
            <person name="Huang R."/>
            <person name="Liu W."/>
        </authorList>
    </citation>
    <scope>NUCLEOTIDE SEQUENCE</scope>
    <source>
        <strain evidence="7">S2-4</strain>
    </source>
</reference>
<comment type="caution">
    <text evidence="7">The sequence shown here is derived from an EMBL/GenBank/DDBJ whole genome shotgun (WGS) entry which is preliminary data.</text>
</comment>
<dbReference type="SUPFAM" id="SSF51161">
    <property type="entry name" value="Trimeric LpxA-like enzymes"/>
    <property type="match status" value="1"/>
</dbReference>
<evidence type="ECO:0000256" key="1">
    <source>
        <dbReference type="ARBA" id="ARBA00007274"/>
    </source>
</evidence>
<keyword evidence="4" id="KW-0677">Repeat</keyword>
<comment type="catalytic activity">
    <reaction evidence="6">
        <text>L-serine + acetyl-CoA = O-acetyl-L-serine + CoA</text>
        <dbReference type="Rhea" id="RHEA:24560"/>
        <dbReference type="ChEBI" id="CHEBI:33384"/>
        <dbReference type="ChEBI" id="CHEBI:57287"/>
        <dbReference type="ChEBI" id="CHEBI:57288"/>
        <dbReference type="ChEBI" id="CHEBI:58340"/>
        <dbReference type="EC" id="2.3.1.30"/>
    </reaction>
</comment>
<proteinExistence type="inferred from homology"/>
<protein>
    <recommendedName>
        <fullName evidence="2 6">Serine acetyltransferase</fullName>
        <ecNumber evidence="6">2.3.1.30</ecNumber>
    </recommendedName>
</protein>
<dbReference type="PANTHER" id="PTHR42811">
    <property type="entry name" value="SERINE ACETYLTRANSFERASE"/>
    <property type="match status" value="1"/>
</dbReference>
<keyword evidence="3 6" id="KW-0808">Transferase</keyword>
<evidence type="ECO:0000256" key="4">
    <source>
        <dbReference type="ARBA" id="ARBA00022737"/>
    </source>
</evidence>
<dbReference type="PIRSF" id="PIRSF000441">
    <property type="entry name" value="CysE"/>
    <property type="match status" value="1"/>
</dbReference>
<comment type="similarity">
    <text evidence="1 6">Belongs to the transferase hexapeptide repeat family.</text>
</comment>
<evidence type="ECO:0000256" key="2">
    <source>
        <dbReference type="ARBA" id="ARBA00018522"/>
    </source>
</evidence>
<evidence type="ECO:0000313" key="7">
    <source>
        <dbReference type="EMBL" id="MCO1658080.1"/>
    </source>
</evidence>
<dbReference type="RefSeq" id="WP_252441730.1">
    <property type="nucleotide sequence ID" value="NZ_JAGSOV010000050.1"/>
</dbReference>
<dbReference type="Pfam" id="PF00132">
    <property type="entry name" value="Hexapep"/>
    <property type="match status" value="1"/>
</dbReference>
<evidence type="ECO:0000256" key="3">
    <source>
        <dbReference type="ARBA" id="ARBA00022679"/>
    </source>
</evidence>
<dbReference type="InterPro" id="IPR005881">
    <property type="entry name" value="Ser_O-AcTrfase"/>
</dbReference>
<sequence>MLRDLVHADVIRYSGGYSRARLLRAVLLERTFRVVLTLRLCQAAQASGSRPLLVAAILAHRVASAKAAVDLPWKTRVGPGFRLFHGWGAVVNTEAVIGADVSLFHGVTLGQGDRIAADGSRTTGYPVISDEVWIGPHAIIVGGVTIGRGARIAGGAVVTKDVPAGSMVAGNPAVVVRSDVPADVLNPSGVRS</sequence>
<gene>
    <name evidence="7" type="ORF">KDL28_23750</name>
</gene>
<keyword evidence="8" id="KW-1185">Reference proteome</keyword>
<dbReference type="InterPro" id="IPR018357">
    <property type="entry name" value="Hexapep_transf_CS"/>
</dbReference>
<dbReference type="PROSITE" id="PS00101">
    <property type="entry name" value="HEXAPEP_TRANSFERASES"/>
    <property type="match status" value="1"/>
</dbReference>
<dbReference type="EC" id="2.3.1.30" evidence="6"/>
<dbReference type="InterPro" id="IPR045304">
    <property type="entry name" value="LbH_SAT"/>
</dbReference>
<keyword evidence="5 6" id="KW-0012">Acyltransferase</keyword>
<name>A0ABT1A516_9PSEU</name>
<dbReference type="Gene3D" id="2.160.10.10">
    <property type="entry name" value="Hexapeptide repeat proteins"/>
    <property type="match status" value="1"/>
</dbReference>
<dbReference type="EMBL" id="JAGSOV010000050">
    <property type="protein sequence ID" value="MCO1658080.1"/>
    <property type="molecule type" value="Genomic_DNA"/>
</dbReference>
<evidence type="ECO:0000256" key="5">
    <source>
        <dbReference type="ARBA" id="ARBA00023315"/>
    </source>
</evidence>
<evidence type="ECO:0000313" key="8">
    <source>
        <dbReference type="Proteomes" id="UP001165283"/>
    </source>
</evidence>